<organism evidence="1 2">
    <name type="scientific">Neotoma lepida</name>
    <name type="common">Desert woodrat</name>
    <dbReference type="NCBI Taxonomy" id="56216"/>
    <lineage>
        <taxon>Eukaryota</taxon>
        <taxon>Metazoa</taxon>
        <taxon>Chordata</taxon>
        <taxon>Craniata</taxon>
        <taxon>Vertebrata</taxon>
        <taxon>Euteleostomi</taxon>
        <taxon>Mammalia</taxon>
        <taxon>Eutheria</taxon>
        <taxon>Euarchontoglires</taxon>
        <taxon>Glires</taxon>
        <taxon>Rodentia</taxon>
        <taxon>Myomorpha</taxon>
        <taxon>Muroidea</taxon>
        <taxon>Cricetidae</taxon>
        <taxon>Neotominae</taxon>
        <taxon>Neotoma</taxon>
    </lineage>
</organism>
<feature type="non-terminal residue" evidence="1">
    <location>
        <position position="160"/>
    </location>
</feature>
<evidence type="ECO:0000313" key="2">
    <source>
        <dbReference type="Proteomes" id="UP000092124"/>
    </source>
</evidence>
<accession>A0A1A6G0E5</accession>
<reference evidence="1 2" key="1">
    <citation type="submission" date="2016-06" db="EMBL/GenBank/DDBJ databases">
        <title>The Draft Genome Sequence and Annotation of the Desert Woodrat Neotoma lepida.</title>
        <authorList>
            <person name="Campbell M."/>
            <person name="Oakeson K.F."/>
            <person name="Yandell M."/>
            <person name="Halpert J.R."/>
            <person name="Dearing D."/>
        </authorList>
    </citation>
    <scope>NUCLEOTIDE SEQUENCE [LARGE SCALE GENOMIC DNA]</scope>
    <source>
        <strain evidence="1">417</strain>
        <tissue evidence="1">Liver</tissue>
    </source>
</reference>
<comment type="caution">
    <text evidence="1">The sequence shown here is derived from an EMBL/GenBank/DDBJ whole genome shotgun (WGS) entry which is preliminary data.</text>
</comment>
<sequence>YDQILDILLFRHLKMRRQTSVIFKEVGLMSSPCIPLPKTNSDNIVKIQGTFAELDHNQKRKPKNRSPQVHCPQQLTLVQVLPVQSLSENSPNNISLLTNLPETNQPILSIFSINSLASRRQASVKKNNATKISFAKKQHLLHLECPRLPSPLILFKTCLS</sequence>
<dbReference type="AlphaFoldDB" id="A0A1A6G0E5"/>
<feature type="non-terminal residue" evidence="1">
    <location>
        <position position="1"/>
    </location>
</feature>
<dbReference type="EMBL" id="LZPO01108274">
    <property type="protein sequence ID" value="OBS59280.1"/>
    <property type="molecule type" value="Genomic_DNA"/>
</dbReference>
<evidence type="ECO:0000313" key="1">
    <source>
        <dbReference type="EMBL" id="OBS59280.1"/>
    </source>
</evidence>
<name>A0A1A6G0E5_NEOLE</name>
<proteinExistence type="predicted"/>
<dbReference type="Proteomes" id="UP000092124">
    <property type="component" value="Unassembled WGS sequence"/>
</dbReference>
<gene>
    <name evidence="1" type="ORF">A6R68_09595</name>
</gene>
<keyword evidence="2" id="KW-1185">Reference proteome</keyword>
<protein>
    <submittedName>
        <fullName evidence="1">Uncharacterized protein</fullName>
    </submittedName>
</protein>
<dbReference type="STRING" id="56216.A0A1A6G0E5"/>